<name>A0AAV7RJX2_PLEWA</name>
<accession>A0AAV7RJX2</accession>
<proteinExistence type="predicted"/>
<dbReference type="EMBL" id="JANPWB010000009">
    <property type="protein sequence ID" value="KAJ1151158.1"/>
    <property type="molecule type" value="Genomic_DNA"/>
</dbReference>
<sequence length="96" mass="9941">MDHAAPAITRPGGAPLHVTGVFLAVTGSSLCLWLPPAALLSQDIPAPRRITVLGLQSPKHAAVGGRRLGVRRARGRRFVQVLPVFPSVSAGSSSSV</sequence>
<evidence type="ECO:0000313" key="2">
    <source>
        <dbReference type="Proteomes" id="UP001066276"/>
    </source>
</evidence>
<protein>
    <submittedName>
        <fullName evidence="1">Uncharacterized protein</fullName>
    </submittedName>
</protein>
<keyword evidence="2" id="KW-1185">Reference proteome</keyword>
<gene>
    <name evidence="1" type="ORF">NDU88_003945</name>
</gene>
<dbReference type="Proteomes" id="UP001066276">
    <property type="component" value="Chromosome 5"/>
</dbReference>
<dbReference type="AlphaFoldDB" id="A0AAV7RJX2"/>
<comment type="caution">
    <text evidence="1">The sequence shown here is derived from an EMBL/GenBank/DDBJ whole genome shotgun (WGS) entry which is preliminary data.</text>
</comment>
<evidence type="ECO:0000313" key="1">
    <source>
        <dbReference type="EMBL" id="KAJ1151158.1"/>
    </source>
</evidence>
<reference evidence="1" key="1">
    <citation type="journal article" date="2022" name="bioRxiv">
        <title>Sequencing and chromosome-scale assembly of the giantPleurodeles waltlgenome.</title>
        <authorList>
            <person name="Brown T."/>
            <person name="Elewa A."/>
            <person name="Iarovenko S."/>
            <person name="Subramanian E."/>
            <person name="Araus A.J."/>
            <person name="Petzold A."/>
            <person name="Susuki M."/>
            <person name="Suzuki K.-i.T."/>
            <person name="Hayashi T."/>
            <person name="Toyoda A."/>
            <person name="Oliveira C."/>
            <person name="Osipova E."/>
            <person name="Leigh N.D."/>
            <person name="Simon A."/>
            <person name="Yun M.H."/>
        </authorList>
    </citation>
    <scope>NUCLEOTIDE SEQUENCE</scope>
    <source>
        <strain evidence="1">20211129_DDA</strain>
        <tissue evidence="1">Liver</tissue>
    </source>
</reference>
<organism evidence="1 2">
    <name type="scientific">Pleurodeles waltl</name>
    <name type="common">Iberian ribbed newt</name>
    <dbReference type="NCBI Taxonomy" id="8319"/>
    <lineage>
        <taxon>Eukaryota</taxon>
        <taxon>Metazoa</taxon>
        <taxon>Chordata</taxon>
        <taxon>Craniata</taxon>
        <taxon>Vertebrata</taxon>
        <taxon>Euteleostomi</taxon>
        <taxon>Amphibia</taxon>
        <taxon>Batrachia</taxon>
        <taxon>Caudata</taxon>
        <taxon>Salamandroidea</taxon>
        <taxon>Salamandridae</taxon>
        <taxon>Pleurodelinae</taxon>
        <taxon>Pleurodeles</taxon>
    </lineage>
</organism>